<proteinExistence type="predicted"/>
<name>A0ABD2NT87_9CUCU</name>
<dbReference type="Proteomes" id="UP001516400">
    <property type="component" value="Unassembled WGS sequence"/>
</dbReference>
<evidence type="ECO:0000313" key="1">
    <source>
        <dbReference type="EMBL" id="KAL3281946.1"/>
    </source>
</evidence>
<evidence type="ECO:0000313" key="2">
    <source>
        <dbReference type="Proteomes" id="UP001516400"/>
    </source>
</evidence>
<dbReference type="AlphaFoldDB" id="A0ABD2NT87"/>
<accession>A0ABD2NT87</accession>
<dbReference type="EMBL" id="JABFTP020000144">
    <property type="protein sequence ID" value="KAL3281946.1"/>
    <property type="molecule type" value="Genomic_DNA"/>
</dbReference>
<protein>
    <submittedName>
        <fullName evidence="1">Uncharacterized protein</fullName>
    </submittedName>
</protein>
<organism evidence="1 2">
    <name type="scientific">Cryptolaemus montrouzieri</name>
    <dbReference type="NCBI Taxonomy" id="559131"/>
    <lineage>
        <taxon>Eukaryota</taxon>
        <taxon>Metazoa</taxon>
        <taxon>Ecdysozoa</taxon>
        <taxon>Arthropoda</taxon>
        <taxon>Hexapoda</taxon>
        <taxon>Insecta</taxon>
        <taxon>Pterygota</taxon>
        <taxon>Neoptera</taxon>
        <taxon>Endopterygota</taxon>
        <taxon>Coleoptera</taxon>
        <taxon>Polyphaga</taxon>
        <taxon>Cucujiformia</taxon>
        <taxon>Coccinelloidea</taxon>
        <taxon>Coccinellidae</taxon>
        <taxon>Scymninae</taxon>
        <taxon>Scymnini</taxon>
        <taxon>Cryptolaemus</taxon>
    </lineage>
</organism>
<gene>
    <name evidence="1" type="ORF">HHI36_005149</name>
</gene>
<comment type="caution">
    <text evidence="1">The sequence shown here is derived from an EMBL/GenBank/DDBJ whole genome shotgun (WGS) entry which is preliminary data.</text>
</comment>
<sequence length="104" mass="11560">MAAKGYLGQQNAVQSKTKSIHIDVTIPADDNIQKAYAENIRWYEHLPFDLKENYRLRKENIVPLSIAVNGLVGQYLKGNMLGLRLDKSLVLAGSAILHPLIDCG</sequence>
<keyword evidence="2" id="KW-1185">Reference proteome</keyword>
<reference evidence="1 2" key="1">
    <citation type="journal article" date="2021" name="BMC Biol.">
        <title>Horizontally acquired antibacterial genes associated with adaptive radiation of ladybird beetles.</title>
        <authorList>
            <person name="Li H.S."/>
            <person name="Tang X.F."/>
            <person name="Huang Y.H."/>
            <person name="Xu Z.Y."/>
            <person name="Chen M.L."/>
            <person name="Du X.Y."/>
            <person name="Qiu B.Y."/>
            <person name="Chen P.T."/>
            <person name="Zhang W."/>
            <person name="Slipinski A."/>
            <person name="Escalona H.E."/>
            <person name="Waterhouse R.M."/>
            <person name="Zwick A."/>
            <person name="Pang H."/>
        </authorList>
    </citation>
    <scope>NUCLEOTIDE SEQUENCE [LARGE SCALE GENOMIC DNA]</scope>
    <source>
        <strain evidence="1">SYSU2018</strain>
    </source>
</reference>